<dbReference type="InterPro" id="IPR036942">
    <property type="entry name" value="Beta-barrel_TonB_sf"/>
</dbReference>
<proteinExistence type="inferred from homology"/>
<dbReference type="Pfam" id="PF00593">
    <property type="entry name" value="TonB_dep_Rec_b-barrel"/>
    <property type="match status" value="1"/>
</dbReference>
<name>A0A1I4X2F2_9GAMM</name>
<feature type="chain" id="PRO_5011710805" evidence="13">
    <location>
        <begin position="26"/>
        <end position="740"/>
    </location>
</feature>
<keyword evidence="6 13" id="KW-0732">Signal</keyword>
<evidence type="ECO:0000256" key="7">
    <source>
        <dbReference type="ARBA" id="ARBA00023077"/>
    </source>
</evidence>
<evidence type="ECO:0000256" key="8">
    <source>
        <dbReference type="ARBA" id="ARBA00023136"/>
    </source>
</evidence>
<accession>A0A1I4X2F2</accession>
<dbReference type="GO" id="GO:0044718">
    <property type="term" value="P:siderophore transmembrane transport"/>
    <property type="evidence" value="ECO:0007669"/>
    <property type="project" value="TreeGrafter"/>
</dbReference>
<evidence type="ECO:0000256" key="9">
    <source>
        <dbReference type="ARBA" id="ARBA00023170"/>
    </source>
</evidence>
<dbReference type="PROSITE" id="PS52016">
    <property type="entry name" value="TONB_DEPENDENT_REC_3"/>
    <property type="match status" value="1"/>
</dbReference>
<evidence type="ECO:0000256" key="13">
    <source>
        <dbReference type="SAM" id="SignalP"/>
    </source>
</evidence>
<keyword evidence="8 11" id="KW-0472">Membrane</keyword>
<evidence type="ECO:0000256" key="2">
    <source>
        <dbReference type="ARBA" id="ARBA00008143"/>
    </source>
</evidence>
<dbReference type="Proteomes" id="UP000198575">
    <property type="component" value="Unassembled WGS sequence"/>
</dbReference>
<dbReference type="EMBL" id="FOVF01000007">
    <property type="protein sequence ID" value="SFN20258.1"/>
    <property type="molecule type" value="Genomic_DNA"/>
</dbReference>
<evidence type="ECO:0000256" key="10">
    <source>
        <dbReference type="ARBA" id="ARBA00023237"/>
    </source>
</evidence>
<evidence type="ECO:0000256" key="11">
    <source>
        <dbReference type="PROSITE-ProRule" id="PRU01360"/>
    </source>
</evidence>
<dbReference type="GO" id="GO:0009279">
    <property type="term" value="C:cell outer membrane"/>
    <property type="evidence" value="ECO:0007669"/>
    <property type="project" value="UniProtKB-SubCell"/>
</dbReference>
<comment type="subcellular location">
    <subcellularLocation>
        <location evidence="1 11">Cell outer membrane</location>
        <topology evidence="1 11">Multi-pass membrane protein</topology>
    </subcellularLocation>
</comment>
<feature type="domain" description="TonB-dependent receptor plug" evidence="15">
    <location>
        <begin position="50"/>
        <end position="160"/>
    </location>
</feature>
<dbReference type="InterPro" id="IPR037066">
    <property type="entry name" value="Plug_dom_sf"/>
</dbReference>
<dbReference type="PANTHER" id="PTHR30069">
    <property type="entry name" value="TONB-DEPENDENT OUTER MEMBRANE RECEPTOR"/>
    <property type="match status" value="1"/>
</dbReference>
<feature type="domain" description="TonB-dependent receptor-like beta-barrel" evidence="14">
    <location>
        <begin position="256"/>
        <end position="701"/>
    </location>
</feature>
<dbReference type="InterPro" id="IPR012910">
    <property type="entry name" value="Plug_dom"/>
</dbReference>
<keyword evidence="7 12" id="KW-0798">TonB box</keyword>
<comment type="similarity">
    <text evidence="2">Belongs to the TonB-dependent receptor family. Hemoglobin/haptoglobin binding protein subfamily.</text>
</comment>
<dbReference type="Gene3D" id="2.40.170.20">
    <property type="entry name" value="TonB-dependent receptor, beta-barrel domain"/>
    <property type="match status" value="1"/>
</dbReference>
<dbReference type="RefSeq" id="WP_092406567.1">
    <property type="nucleotide sequence ID" value="NZ_FOVF01000007.1"/>
</dbReference>
<evidence type="ECO:0000259" key="15">
    <source>
        <dbReference type="Pfam" id="PF07715"/>
    </source>
</evidence>
<evidence type="ECO:0000259" key="14">
    <source>
        <dbReference type="Pfam" id="PF00593"/>
    </source>
</evidence>
<evidence type="ECO:0000256" key="4">
    <source>
        <dbReference type="ARBA" id="ARBA00022452"/>
    </source>
</evidence>
<keyword evidence="9 16" id="KW-0675">Receptor</keyword>
<dbReference type="InterPro" id="IPR039426">
    <property type="entry name" value="TonB-dep_rcpt-like"/>
</dbReference>
<dbReference type="PANTHER" id="PTHR30069:SF29">
    <property type="entry name" value="HEMOGLOBIN AND HEMOGLOBIN-HAPTOGLOBIN-BINDING PROTEIN 1-RELATED"/>
    <property type="match status" value="1"/>
</dbReference>
<sequence>MPVFSLPCLSMAIVFGLLVPALAGAQPATDAEAVVLDPVVVVGSRAAEPLQQVVGSVSVVERDQFGRNGVLDIADLATLVPGLGVPVDAVRFGRQGFNIRGLEGNRVSIEIDGVPLPDSFGVGQFALAGRDLVALDAVQRVEVLRGPASTLYGSKALAGVVAMTTRAPEDFLWRGNNWATSGSVGVSTRDDSRFGAASLAASSGHWSGLMLLSRHLGHETGNRPRSGGMQANPANVDRDAALAKVVYDGAGAGRWTLTADHGRGSQQTDVQSLVFGPGRYSTTYALGGDDDWQRNRLSLAGNWARPGSAIDALDLLVYRQESDTTQRTDQFRLADTQTAYPTLRARRFELVQVSRGIELVAQSRGHWAGASHWQVFGVDLACHDYEGLRDGVQVNLDSGEASNVVLGEVFPVRDFPTSQVREFGVFWQDEIAFAPRWSLVPGLRGERYMLDARPDAIWLADNPQTTPADLGSTQWMPKLGLRFSASPKASLYLQAVQGYRAPPFSDVNVGLYLSSLNYLVKPNPDLKAERSLGFEAGLRWSGPALGGSLALYDNRFRDLIESRANLGIDPASGALVFQSVNRDRARIYGAEADARWTLGAWRDAWQGVFIEARANWVHGSDTQRNQPLNSVAPGRASLTGGWQAPGERWGMQLSLTGVQRVSRVDASAGALYQPGGYARWDANAWLNLGEHLRLDLALGNLGNRRYRDWLGVRGIKPDAPDLDLYTQPGRSVMFKLGADW</sequence>
<keyword evidence="10 11" id="KW-0998">Cell outer membrane</keyword>
<evidence type="ECO:0000256" key="12">
    <source>
        <dbReference type="RuleBase" id="RU003357"/>
    </source>
</evidence>
<reference evidence="16 17" key="1">
    <citation type="submission" date="2016-10" db="EMBL/GenBank/DDBJ databases">
        <authorList>
            <person name="de Groot N.N."/>
        </authorList>
    </citation>
    <scope>NUCLEOTIDE SEQUENCE [LARGE SCALE GENOMIC DNA]</scope>
    <source>
        <strain evidence="16 17">CGMCC 1.7659</strain>
    </source>
</reference>
<evidence type="ECO:0000313" key="17">
    <source>
        <dbReference type="Proteomes" id="UP000198575"/>
    </source>
</evidence>
<gene>
    <name evidence="16" type="ORF">SAMN05216289_10799</name>
</gene>
<feature type="signal peptide" evidence="13">
    <location>
        <begin position="1"/>
        <end position="25"/>
    </location>
</feature>
<organism evidence="16 17">
    <name type="scientific">Dokdonella immobilis</name>
    <dbReference type="NCBI Taxonomy" id="578942"/>
    <lineage>
        <taxon>Bacteria</taxon>
        <taxon>Pseudomonadati</taxon>
        <taxon>Pseudomonadota</taxon>
        <taxon>Gammaproteobacteria</taxon>
        <taxon>Lysobacterales</taxon>
        <taxon>Rhodanobacteraceae</taxon>
        <taxon>Dokdonella</taxon>
    </lineage>
</organism>
<dbReference type="InterPro" id="IPR000531">
    <property type="entry name" value="Beta-barrel_TonB"/>
</dbReference>
<dbReference type="CDD" id="cd01347">
    <property type="entry name" value="ligand_gated_channel"/>
    <property type="match status" value="1"/>
</dbReference>
<evidence type="ECO:0000256" key="5">
    <source>
        <dbReference type="ARBA" id="ARBA00022692"/>
    </source>
</evidence>
<dbReference type="AlphaFoldDB" id="A0A1I4X2F2"/>
<keyword evidence="17" id="KW-1185">Reference proteome</keyword>
<keyword evidence="4 11" id="KW-1134">Transmembrane beta strand</keyword>
<keyword evidence="3 11" id="KW-0813">Transport</keyword>
<dbReference type="Gene3D" id="2.170.130.10">
    <property type="entry name" value="TonB-dependent receptor, plug domain"/>
    <property type="match status" value="1"/>
</dbReference>
<dbReference type="GO" id="GO:0015344">
    <property type="term" value="F:siderophore uptake transmembrane transporter activity"/>
    <property type="evidence" value="ECO:0007669"/>
    <property type="project" value="TreeGrafter"/>
</dbReference>
<dbReference type="OrthoDB" id="9764669at2"/>
<evidence type="ECO:0000256" key="1">
    <source>
        <dbReference type="ARBA" id="ARBA00004571"/>
    </source>
</evidence>
<dbReference type="Pfam" id="PF07715">
    <property type="entry name" value="Plug"/>
    <property type="match status" value="1"/>
</dbReference>
<protein>
    <submittedName>
        <fullName evidence="16">Hemoglobin/transferrin/lactoferrin receptor protein</fullName>
    </submittedName>
</protein>
<evidence type="ECO:0000256" key="6">
    <source>
        <dbReference type="ARBA" id="ARBA00022729"/>
    </source>
</evidence>
<dbReference type="SUPFAM" id="SSF56935">
    <property type="entry name" value="Porins"/>
    <property type="match status" value="1"/>
</dbReference>
<evidence type="ECO:0000256" key="3">
    <source>
        <dbReference type="ARBA" id="ARBA00022448"/>
    </source>
</evidence>
<keyword evidence="5 11" id="KW-0812">Transmembrane</keyword>
<evidence type="ECO:0000313" key="16">
    <source>
        <dbReference type="EMBL" id="SFN20258.1"/>
    </source>
</evidence>
<dbReference type="STRING" id="578942.SAMN05216289_10799"/>